<comment type="cofactor">
    <cofactor evidence="6">
        <name>FMN</name>
        <dbReference type="ChEBI" id="CHEBI:58210"/>
    </cofactor>
</comment>
<comment type="caution">
    <text evidence="8">The sequence shown here is derived from an EMBL/GenBank/DDBJ whole genome shotgun (WGS) entry which is preliminary data.</text>
</comment>
<evidence type="ECO:0000256" key="3">
    <source>
        <dbReference type="ARBA" id="ARBA00022630"/>
    </source>
</evidence>
<dbReference type="NCBIfam" id="TIGR01947">
    <property type="entry name" value="rnfG"/>
    <property type="match status" value="1"/>
</dbReference>
<evidence type="ECO:0000259" key="7">
    <source>
        <dbReference type="SMART" id="SM00900"/>
    </source>
</evidence>
<proteinExistence type="inferred from homology"/>
<comment type="subunit">
    <text evidence="6">The complex is composed of six subunits: RnfA, RnfB, RnfC, RnfD, RnfE and RnfG.</text>
</comment>
<evidence type="ECO:0000256" key="5">
    <source>
        <dbReference type="ARBA" id="ARBA00022982"/>
    </source>
</evidence>
<evidence type="ECO:0000313" key="8">
    <source>
        <dbReference type="EMBL" id="PWW83291.1"/>
    </source>
</evidence>
<dbReference type="HAMAP" id="MF_00479">
    <property type="entry name" value="RsxG_RnfG"/>
    <property type="match status" value="1"/>
</dbReference>
<gene>
    <name evidence="6" type="primary">rnfG</name>
    <name evidence="8" type="ORF">CR164_01675</name>
</gene>
<feature type="modified residue" description="FMN phosphoryl threonine" evidence="6">
    <location>
        <position position="154"/>
    </location>
</feature>
<dbReference type="PIRSF" id="PIRSF006091">
    <property type="entry name" value="E_trnsport_RnfG"/>
    <property type="match status" value="1"/>
</dbReference>
<keyword evidence="6" id="KW-1003">Cell membrane</keyword>
<sequence>MRPIIILTIVGILSATLLAVVEDLTREPIAVAKEQMKRKAIEQIFPFTFDSLNTVTTEQTTFYEAYNQENTLEGIAVETSTEDGYSGLIEILLGVSPEQKILGYKVLYHRETPGLGDKIDKPKFKEQFKGRTLENTNWTVKKDGGDIDELTAATISSEAVADAVVKGLEFINEQYPKSSAE</sequence>
<comment type="function">
    <text evidence="6">Part of a membrane-bound complex that couples electron transfer with translocation of ions across the membrane.</text>
</comment>
<dbReference type="InterPro" id="IPR007329">
    <property type="entry name" value="FMN-bd"/>
</dbReference>
<organism evidence="8 9">
    <name type="scientific">Prosthecochloris marina</name>
    <dbReference type="NCBI Taxonomy" id="2017681"/>
    <lineage>
        <taxon>Bacteria</taxon>
        <taxon>Pseudomonadati</taxon>
        <taxon>Chlorobiota</taxon>
        <taxon>Chlorobiia</taxon>
        <taxon>Chlorobiales</taxon>
        <taxon>Chlorobiaceae</taxon>
        <taxon>Prosthecochloris</taxon>
    </lineage>
</organism>
<accession>A0A317TBQ3</accession>
<evidence type="ECO:0000256" key="1">
    <source>
        <dbReference type="ARBA" id="ARBA00022448"/>
    </source>
</evidence>
<keyword evidence="9" id="KW-1185">Reference proteome</keyword>
<dbReference type="Proteomes" id="UP000246278">
    <property type="component" value="Unassembled WGS sequence"/>
</dbReference>
<feature type="domain" description="FMN-binding" evidence="7">
    <location>
        <begin position="84"/>
        <end position="171"/>
    </location>
</feature>
<dbReference type="GO" id="GO:0010181">
    <property type="term" value="F:FMN binding"/>
    <property type="evidence" value="ECO:0007669"/>
    <property type="project" value="InterPro"/>
</dbReference>
<dbReference type="GO" id="GO:0009055">
    <property type="term" value="F:electron transfer activity"/>
    <property type="evidence" value="ECO:0007669"/>
    <property type="project" value="InterPro"/>
</dbReference>
<evidence type="ECO:0000256" key="2">
    <source>
        <dbReference type="ARBA" id="ARBA00022553"/>
    </source>
</evidence>
<keyword evidence="2 6" id="KW-0597">Phosphoprotein</keyword>
<protein>
    <recommendedName>
        <fullName evidence="6">Ion-translocating oxidoreductase complex subunit G</fullName>
        <ecNumber evidence="6">7.-.-.-</ecNumber>
    </recommendedName>
    <alternativeName>
        <fullName evidence="6">Rnf electron transport complex subunit G</fullName>
    </alternativeName>
</protein>
<comment type="subcellular location">
    <subcellularLocation>
        <location evidence="6">Cell membrane</location>
        <topology evidence="6">Single-pass membrane protein</topology>
    </subcellularLocation>
</comment>
<evidence type="ECO:0000256" key="4">
    <source>
        <dbReference type="ARBA" id="ARBA00022643"/>
    </source>
</evidence>
<dbReference type="RefSeq" id="WP_110022171.1">
    <property type="nucleotide sequence ID" value="NZ_PDNZ01000001.1"/>
</dbReference>
<dbReference type="SMART" id="SM00900">
    <property type="entry name" value="FMN_bind"/>
    <property type="match status" value="1"/>
</dbReference>
<dbReference type="OrthoDB" id="9794010at2"/>
<keyword evidence="6" id="KW-0812">Transmembrane</keyword>
<keyword evidence="6" id="KW-1278">Translocase</keyword>
<dbReference type="EC" id="7.-.-.-" evidence="6"/>
<dbReference type="PANTHER" id="PTHR36118">
    <property type="entry name" value="ION-TRANSLOCATING OXIDOREDUCTASE COMPLEX SUBUNIT G"/>
    <property type="match status" value="1"/>
</dbReference>
<comment type="similarity">
    <text evidence="6">Belongs to the RnfG family.</text>
</comment>
<dbReference type="Pfam" id="PF04205">
    <property type="entry name" value="FMN_bind"/>
    <property type="match status" value="1"/>
</dbReference>
<keyword evidence="1 6" id="KW-0813">Transport</keyword>
<reference evidence="9" key="1">
    <citation type="submission" date="2017-10" db="EMBL/GenBank/DDBJ databases">
        <authorList>
            <person name="Gaisin V.A."/>
            <person name="Rysina M.S."/>
            <person name="Grouzdev D.S."/>
        </authorList>
    </citation>
    <scope>NUCLEOTIDE SEQUENCE [LARGE SCALE GENOMIC DNA]</scope>
    <source>
        <strain evidence="9">V1</strain>
    </source>
</reference>
<dbReference type="PANTHER" id="PTHR36118:SF1">
    <property type="entry name" value="ION-TRANSLOCATING OXIDOREDUCTASE COMPLEX SUBUNIT G"/>
    <property type="match status" value="1"/>
</dbReference>
<keyword evidence="3 6" id="KW-0285">Flavoprotein</keyword>
<dbReference type="GO" id="GO:0005886">
    <property type="term" value="C:plasma membrane"/>
    <property type="evidence" value="ECO:0007669"/>
    <property type="project" value="UniProtKB-SubCell"/>
</dbReference>
<dbReference type="GO" id="GO:0022900">
    <property type="term" value="P:electron transport chain"/>
    <property type="evidence" value="ECO:0007669"/>
    <property type="project" value="UniProtKB-UniRule"/>
</dbReference>
<keyword evidence="5 6" id="KW-0249">Electron transport</keyword>
<name>A0A317TBQ3_9CHLB</name>
<keyword evidence="4 6" id="KW-0288">FMN</keyword>
<dbReference type="EMBL" id="PDNZ01000001">
    <property type="protein sequence ID" value="PWW83291.1"/>
    <property type="molecule type" value="Genomic_DNA"/>
</dbReference>
<keyword evidence="6" id="KW-1133">Transmembrane helix</keyword>
<evidence type="ECO:0000256" key="6">
    <source>
        <dbReference type="HAMAP-Rule" id="MF_00479"/>
    </source>
</evidence>
<evidence type="ECO:0000313" key="9">
    <source>
        <dbReference type="Proteomes" id="UP000246278"/>
    </source>
</evidence>
<keyword evidence="6" id="KW-0472">Membrane</keyword>
<dbReference type="InterPro" id="IPR010209">
    <property type="entry name" value="Ion_transpt_RnfG/RsxG"/>
</dbReference>
<dbReference type="AlphaFoldDB" id="A0A317TBQ3"/>